<dbReference type="PROSITE" id="PS51257">
    <property type="entry name" value="PROKAR_LIPOPROTEIN"/>
    <property type="match status" value="1"/>
</dbReference>
<name>A0ABT8WAD0_9FLAO</name>
<keyword evidence="2" id="KW-1185">Reference proteome</keyword>
<dbReference type="RefSeq" id="WP_303277758.1">
    <property type="nucleotide sequence ID" value="NZ_JAUOEK010000113.1"/>
</dbReference>
<sequence length="246" mass="28766">MAKNIQIIIILLTLISCQSKQEKLIGHWHEFKTNNSEYLNCYKITDSTIGINSLSNGGYDDNRRGSDIEQSEILSLANDNYNWTSDYKISGNKLILNDSIFWIKQTDKKKSFLSDFSAGLLLEIKPFESDKSEFDFKPNDSTIGNYIFVGKLKNSILNKYKKYDKEKYYIQLNDKIGQTKDIIPFLLCNHCDMRKQLVFMHVDRDTPKELLSEMESEMEKINVRKRQIYFLTINTVELKSGYNHSY</sequence>
<organism evidence="1 2">
    <name type="scientific">Flavivirga aquimarina</name>
    <dbReference type="NCBI Taxonomy" id="2027862"/>
    <lineage>
        <taxon>Bacteria</taxon>
        <taxon>Pseudomonadati</taxon>
        <taxon>Bacteroidota</taxon>
        <taxon>Flavobacteriia</taxon>
        <taxon>Flavobacteriales</taxon>
        <taxon>Flavobacteriaceae</taxon>
        <taxon>Flavivirga</taxon>
    </lineage>
</organism>
<reference evidence="1" key="1">
    <citation type="submission" date="2023-07" db="EMBL/GenBank/DDBJ databases">
        <title>Two novel species in the genus Flavivirga.</title>
        <authorList>
            <person name="Kwon K."/>
        </authorList>
    </citation>
    <scope>NUCLEOTIDE SEQUENCE</scope>
    <source>
        <strain evidence="1">KCTC 52353</strain>
    </source>
</reference>
<comment type="caution">
    <text evidence="1">The sequence shown here is derived from an EMBL/GenBank/DDBJ whole genome shotgun (WGS) entry which is preliminary data.</text>
</comment>
<dbReference type="Proteomes" id="UP001176883">
    <property type="component" value="Unassembled WGS sequence"/>
</dbReference>
<evidence type="ECO:0000313" key="2">
    <source>
        <dbReference type="Proteomes" id="UP001176883"/>
    </source>
</evidence>
<dbReference type="EMBL" id="JAUOEK010000113">
    <property type="protein sequence ID" value="MDO5970065.1"/>
    <property type="molecule type" value="Genomic_DNA"/>
</dbReference>
<gene>
    <name evidence="1" type="ORF">Q4Q35_09610</name>
</gene>
<proteinExistence type="predicted"/>
<evidence type="ECO:0000313" key="1">
    <source>
        <dbReference type="EMBL" id="MDO5970065.1"/>
    </source>
</evidence>
<evidence type="ECO:0008006" key="3">
    <source>
        <dbReference type="Google" id="ProtNLM"/>
    </source>
</evidence>
<protein>
    <recommendedName>
        <fullName evidence="3">Lipoprotein</fullName>
    </recommendedName>
</protein>
<accession>A0ABT8WAD0</accession>